<keyword evidence="4 7" id="KW-0488">Methylation</keyword>
<dbReference type="EMBL" id="JBFSHR010000014">
    <property type="protein sequence ID" value="MEX6429327.1"/>
    <property type="molecule type" value="Genomic_DNA"/>
</dbReference>
<proteinExistence type="inferred from homology"/>
<dbReference type="Gene3D" id="3.30.160.20">
    <property type="match status" value="1"/>
</dbReference>
<keyword evidence="6 7" id="KW-0648">Protein biosynthesis</keyword>
<evidence type="ECO:0000256" key="3">
    <source>
        <dbReference type="ARBA" id="ARBA00019192"/>
    </source>
</evidence>
<gene>
    <name evidence="7 9" type="primary">prfB</name>
    <name evidence="9" type="ORF">AB6A68_05675</name>
</gene>
<dbReference type="SUPFAM" id="SSF75620">
    <property type="entry name" value="Release factor"/>
    <property type="match status" value="1"/>
</dbReference>
<comment type="caution">
    <text evidence="9">The sequence shown here is derived from an EMBL/GenBank/DDBJ whole genome shotgun (WGS) entry which is preliminary data.</text>
</comment>
<evidence type="ECO:0000256" key="6">
    <source>
        <dbReference type="ARBA" id="ARBA00022917"/>
    </source>
</evidence>
<feature type="domain" description="Prokaryotic-type class I peptide chain release factors" evidence="8">
    <location>
        <begin position="241"/>
        <end position="257"/>
    </location>
</feature>
<dbReference type="InterPro" id="IPR000352">
    <property type="entry name" value="Pep_chain_release_fac_I"/>
</dbReference>
<dbReference type="PANTHER" id="PTHR43116:SF3">
    <property type="entry name" value="CLASS I PEPTIDE CHAIN RELEASE FACTOR"/>
    <property type="match status" value="1"/>
</dbReference>
<dbReference type="InterPro" id="IPR004374">
    <property type="entry name" value="PrfB"/>
</dbReference>
<reference evidence="9 10" key="1">
    <citation type="submission" date="2024-07" db="EMBL/GenBank/DDBJ databases">
        <title>Draft Genome Sequence of Ferrimicrobium acidiphilum Strain YE2023, Isolated from a Pulp of Bioleach Reactor.</title>
        <authorList>
            <person name="Elkina Y.A."/>
            <person name="Bulaeva A.G."/>
            <person name="Beletsky A.V."/>
            <person name="Mardanov A.V."/>
        </authorList>
    </citation>
    <scope>NUCLEOTIDE SEQUENCE [LARGE SCALE GENOMIC DNA]</scope>
    <source>
        <strain evidence="9 10">YE2023</strain>
    </source>
</reference>
<protein>
    <recommendedName>
        <fullName evidence="3 7">Peptide chain release factor 2</fullName>
        <shortName evidence="7">RF-2</shortName>
    </recommendedName>
</protein>
<comment type="PTM">
    <text evidence="7">Methylated by PrmC. Methylation increases the termination efficiency of RF2.</text>
</comment>
<dbReference type="Pfam" id="PF00472">
    <property type="entry name" value="RF-1"/>
    <property type="match status" value="1"/>
</dbReference>
<dbReference type="RefSeq" id="WP_276943736.1">
    <property type="nucleotide sequence ID" value="NZ_DAHZRB010000060.1"/>
</dbReference>
<evidence type="ECO:0000256" key="4">
    <source>
        <dbReference type="ARBA" id="ARBA00022481"/>
    </source>
</evidence>
<comment type="subcellular location">
    <subcellularLocation>
        <location evidence="7">Cytoplasm</location>
    </subcellularLocation>
</comment>
<feature type="modified residue" description="N5-methylglutamine" evidence="7">
    <location>
        <position position="248"/>
    </location>
</feature>
<dbReference type="NCBIfam" id="TIGR00020">
    <property type="entry name" value="prfB"/>
    <property type="match status" value="1"/>
</dbReference>
<dbReference type="PROSITE" id="PS00745">
    <property type="entry name" value="RF_PROK_I"/>
    <property type="match status" value="1"/>
</dbReference>
<keyword evidence="10" id="KW-1185">Reference proteome</keyword>
<evidence type="ECO:0000259" key="8">
    <source>
        <dbReference type="PROSITE" id="PS00745"/>
    </source>
</evidence>
<evidence type="ECO:0000313" key="9">
    <source>
        <dbReference type="EMBL" id="MEX6429327.1"/>
    </source>
</evidence>
<dbReference type="SMART" id="SM00937">
    <property type="entry name" value="PCRF"/>
    <property type="match status" value="1"/>
</dbReference>
<evidence type="ECO:0000256" key="7">
    <source>
        <dbReference type="HAMAP-Rule" id="MF_00094"/>
    </source>
</evidence>
<evidence type="ECO:0000256" key="1">
    <source>
        <dbReference type="ARBA" id="ARBA00002613"/>
    </source>
</evidence>
<evidence type="ECO:0000256" key="2">
    <source>
        <dbReference type="ARBA" id="ARBA00010835"/>
    </source>
</evidence>
<dbReference type="Proteomes" id="UP001560267">
    <property type="component" value="Unassembled WGS sequence"/>
</dbReference>
<name>A0ABV3Y193_9ACTN</name>
<dbReference type="InterPro" id="IPR005139">
    <property type="entry name" value="PCRF"/>
</dbReference>
<dbReference type="PANTHER" id="PTHR43116">
    <property type="entry name" value="PEPTIDE CHAIN RELEASE FACTOR 2"/>
    <property type="match status" value="1"/>
</dbReference>
<sequence length="367" mass="41364">MSDASDRLDVLEARLEAAKRYLKIDDAGVQLAELEAEMAMPEFWSSPERAQAVSRRYTELKEDVSMLDAIQNRIDDARIQADFFEQGDLDSGPELEESIAWISAKLESLDIRALLSGEFDEGDAIAEIHAGAGGTDSQDWAEMMLRMYERYASEAGFSYELDEVTPGGEAGILSATFIVKGRYAYGLLQAERGVHRLVRMSPFDSQHRRHTSFASFEVTPLMDESFEVNIDEKDLRIDTYRSSGAGGQHVNVTDSAVRITHLPTGIVVSCQNERSQLQNKSKAMQILISKLEQRHREEFRAQMSAIGGPQSEVSWSNQIRSYVLAPYQLVKDHRSGYEDHNVNEVLDGKLGPFIQAFLEWRRSNEQD</sequence>
<comment type="function">
    <text evidence="1 7">Peptide chain release factor 2 directs the termination of translation in response to the peptide chain termination codons UGA and UAA.</text>
</comment>
<dbReference type="Gene3D" id="1.20.58.410">
    <property type="entry name" value="Release factor"/>
    <property type="match status" value="1"/>
</dbReference>
<dbReference type="HAMAP" id="MF_00094">
    <property type="entry name" value="Rel_fac_2"/>
    <property type="match status" value="1"/>
</dbReference>
<comment type="similarity">
    <text evidence="2 7">Belongs to the prokaryotic/mitochondrial release factor family.</text>
</comment>
<evidence type="ECO:0000256" key="5">
    <source>
        <dbReference type="ARBA" id="ARBA00022490"/>
    </source>
</evidence>
<keyword evidence="5 7" id="KW-0963">Cytoplasm</keyword>
<accession>A0ABV3Y193</accession>
<evidence type="ECO:0000313" key="10">
    <source>
        <dbReference type="Proteomes" id="UP001560267"/>
    </source>
</evidence>
<dbReference type="Gene3D" id="3.30.70.1660">
    <property type="match status" value="1"/>
</dbReference>
<organism evidence="9 10">
    <name type="scientific">Ferrimicrobium acidiphilum</name>
    <dbReference type="NCBI Taxonomy" id="121039"/>
    <lineage>
        <taxon>Bacteria</taxon>
        <taxon>Bacillati</taxon>
        <taxon>Actinomycetota</taxon>
        <taxon>Acidimicrobiia</taxon>
        <taxon>Acidimicrobiales</taxon>
        <taxon>Acidimicrobiaceae</taxon>
        <taxon>Ferrimicrobium</taxon>
    </lineage>
</organism>
<dbReference type="InterPro" id="IPR045853">
    <property type="entry name" value="Pep_chain_release_fac_I_sf"/>
</dbReference>
<dbReference type="Pfam" id="PF03462">
    <property type="entry name" value="PCRF"/>
    <property type="match status" value="1"/>
</dbReference>